<proteinExistence type="predicted"/>
<accession>A0A067T8L3</accession>
<evidence type="ECO:0000313" key="2">
    <source>
        <dbReference type="Proteomes" id="UP000027222"/>
    </source>
</evidence>
<gene>
    <name evidence="1" type="ORF">GALMADRAFT_470569</name>
</gene>
<name>A0A067T8L3_GALM3</name>
<reference evidence="2" key="1">
    <citation type="journal article" date="2014" name="Proc. Natl. Acad. Sci. U.S.A.">
        <title>Extensive sampling of basidiomycete genomes demonstrates inadequacy of the white-rot/brown-rot paradigm for wood decay fungi.</title>
        <authorList>
            <person name="Riley R."/>
            <person name="Salamov A.A."/>
            <person name="Brown D.W."/>
            <person name="Nagy L.G."/>
            <person name="Floudas D."/>
            <person name="Held B.W."/>
            <person name="Levasseur A."/>
            <person name="Lombard V."/>
            <person name="Morin E."/>
            <person name="Otillar R."/>
            <person name="Lindquist E.A."/>
            <person name="Sun H."/>
            <person name="LaButti K.M."/>
            <person name="Schmutz J."/>
            <person name="Jabbour D."/>
            <person name="Luo H."/>
            <person name="Baker S.E."/>
            <person name="Pisabarro A.G."/>
            <person name="Walton J.D."/>
            <person name="Blanchette R.A."/>
            <person name="Henrissat B."/>
            <person name="Martin F."/>
            <person name="Cullen D."/>
            <person name="Hibbett D.S."/>
            <person name="Grigoriev I.V."/>
        </authorList>
    </citation>
    <scope>NUCLEOTIDE SEQUENCE [LARGE SCALE GENOMIC DNA]</scope>
    <source>
        <strain evidence="2">CBS 339.88</strain>
    </source>
</reference>
<organism evidence="1 2">
    <name type="scientific">Galerina marginata (strain CBS 339.88)</name>
    <dbReference type="NCBI Taxonomy" id="685588"/>
    <lineage>
        <taxon>Eukaryota</taxon>
        <taxon>Fungi</taxon>
        <taxon>Dikarya</taxon>
        <taxon>Basidiomycota</taxon>
        <taxon>Agaricomycotina</taxon>
        <taxon>Agaricomycetes</taxon>
        <taxon>Agaricomycetidae</taxon>
        <taxon>Agaricales</taxon>
        <taxon>Agaricineae</taxon>
        <taxon>Strophariaceae</taxon>
        <taxon>Galerina</taxon>
    </lineage>
</organism>
<evidence type="ECO:0000313" key="1">
    <source>
        <dbReference type="EMBL" id="KDR76259.1"/>
    </source>
</evidence>
<keyword evidence="2" id="KW-1185">Reference proteome</keyword>
<dbReference type="AlphaFoldDB" id="A0A067T8L3"/>
<dbReference type="HOGENOM" id="CLU_2722399_0_0_1"/>
<protein>
    <submittedName>
        <fullName evidence="1">Uncharacterized protein</fullName>
    </submittedName>
</protein>
<sequence length="72" mass="7945">MATVSLLRHLIAMPGGSLACLGNRHNYIEGLSLACRSPISAFVPSFHHHALSFQLYTNCSPGFECIRTDLYH</sequence>
<dbReference type="EMBL" id="KL142379">
    <property type="protein sequence ID" value="KDR76259.1"/>
    <property type="molecule type" value="Genomic_DNA"/>
</dbReference>
<dbReference type="Proteomes" id="UP000027222">
    <property type="component" value="Unassembled WGS sequence"/>
</dbReference>